<reference evidence="2" key="1">
    <citation type="submission" date="2019-09" db="EMBL/GenBank/DDBJ databases">
        <authorList>
            <person name="Chandra G."/>
            <person name="Truman W A."/>
        </authorList>
    </citation>
    <scope>NUCLEOTIDE SEQUENCE [LARGE SCALE GENOMIC DNA]</scope>
    <source>
        <strain evidence="2">PS652</strain>
    </source>
</reference>
<dbReference type="Proteomes" id="UP000326595">
    <property type="component" value="Chromosome"/>
</dbReference>
<dbReference type="EMBL" id="OZ024668">
    <property type="protein sequence ID" value="CAK9890233.1"/>
    <property type="molecule type" value="Genomic_DNA"/>
</dbReference>
<dbReference type="EMBL" id="CABVHG010000059">
    <property type="protein sequence ID" value="VVN40465.1"/>
    <property type="molecule type" value="Genomic_DNA"/>
</dbReference>
<evidence type="ECO:0000313" key="1">
    <source>
        <dbReference type="EMBL" id="CAK9890233.1"/>
    </source>
</evidence>
<accession>A0A5E6XIH9</accession>
<evidence type="ECO:0000313" key="3">
    <source>
        <dbReference type="Proteomes" id="UP000326595"/>
    </source>
</evidence>
<dbReference type="AlphaFoldDB" id="A0A5E6XIH9"/>
<proteinExistence type="predicted"/>
<evidence type="ECO:0000313" key="2">
    <source>
        <dbReference type="EMBL" id="VVN40465.1"/>
    </source>
</evidence>
<protein>
    <submittedName>
        <fullName evidence="2">Uncharacterized protein</fullName>
    </submittedName>
</protein>
<name>A0A5E6XIH9_PSEFL</name>
<reference evidence="1 3" key="2">
    <citation type="submission" date="2024-03" db="EMBL/GenBank/DDBJ databases">
        <authorList>
            <person name="Alaster D. Moffat"/>
            <person name="Govind Chandra"/>
            <person name="Andrew W. Truman"/>
        </authorList>
    </citation>
    <scope>NUCLEOTIDE SEQUENCE [LARGE SCALE GENOMIC DNA]</scope>
    <source>
        <strain evidence="1">PS652</strain>
    </source>
</reference>
<dbReference type="RefSeq" id="WP_038996108.1">
    <property type="nucleotide sequence ID" value="NZ_OZ024668.1"/>
</dbReference>
<gene>
    <name evidence="1" type="ORF">PS652_03067</name>
    <name evidence="2" type="ORF">PS652_05400</name>
</gene>
<sequence>MTIITRSEFKTLTPSQAREQGLQAPASWTEYFAYLGEPQQPKKIFYSNAGVIVNFTPTGQRASVGSQQPGFHGAIQQSLQVITSPEIEPGTYDLKDNLPSLSLAFFFKVTEELIGLTVHKATSGTLKIIHHDRKTNQLFGEFDCSIPVEPPPESWGIPPWEPYNFTVSEGRFSDIFKHD</sequence>
<organism evidence="2">
    <name type="scientific">Pseudomonas fluorescens</name>
    <dbReference type="NCBI Taxonomy" id="294"/>
    <lineage>
        <taxon>Bacteria</taxon>
        <taxon>Pseudomonadati</taxon>
        <taxon>Pseudomonadota</taxon>
        <taxon>Gammaproteobacteria</taxon>
        <taxon>Pseudomonadales</taxon>
        <taxon>Pseudomonadaceae</taxon>
        <taxon>Pseudomonas</taxon>
    </lineage>
</organism>